<accession>A0A218VYM2</accession>
<sequence length="78" mass="8231">MQMPADEKGKMQNMSSWAFRLIIKGPRDISGNKTGFHSGPSSNILIGDWRGGPGLGCSAKPGRRSRAPIASYCGGPSP</sequence>
<evidence type="ECO:0000313" key="2">
    <source>
        <dbReference type="EMBL" id="OWM65687.1"/>
    </source>
</evidence>
<dbReference type="Proteomes" id="UP000197138">
    <property type="component" value="Unassembled WGS sequence"/>
</dbReference>
<gene>
    <name evidence="2" type="ORF">CDL15_Pgr017184</name>
</gene>
<name>A0A218VYM2_PUNGR</name>
<evidence type="ECO:0000256" key="1">
    <source>
        <dbReference type="SAM" id="MobiDB-lite"/>
    </source>
</evidence>
<feature type="region of interest" description="Disordered" evidence="1">
    <location>
        <begin position="49"/>
        <end position="78"/>
    </location>
</feature>
<proteinExistence type="predicted"/>
<protein>
    <submittedName>
        <fullName evidence="2">Uncharacterized protein</fullName>
    </submittedName>
</protein>
<reference evidence="3" key="1">
    <citation type="journal article" date="2017" name="Plant J.">
        <title>The pomegranate (Punica granatum L.) genome and the genomics of punicalagin biosynthesis.</title>
        <authorList>
            <person name="Qin G."/>
            <person name="Xu C."/>
            <person name="Ming R."/>
            <person name="Tang H."/>
            <person name="Guyot R."/>
            <person name="Kramer E.M."/>
            <person name="Hu Y."/>
            <person name="Yi X."/>
            <person name="Qi Y."/>
            <person name="Xu X."/>
            <person name="Gao Z."/>
            <person name="Pan H."/>
            <person name="Jian J."/>
            <person name="Tian Y."/>
            <person name="Yue Z."/>
            <person name="Xu Y."/>
        </authorList>
    </citation>
    <scope>NUCLEOTIDE SEQUENCE [LARGE SCALE GENOMIC DNA]</scope>
    <source>
        <strain evidence="3">cv. Dabenzi</strain>
    </source>
</reference>
<evidence type="ECO:0000313" key="3">
    <source>
        <dbReference type="Proteomes" id="UP000197138"/>
    </source>
</evidence>
<organism evidence="2 3">
    <name type="scientific">Punica granatum</name>
    <name type="common">Pomegranate</name>
    <dbReference type="NCBI Taxonomy" id="22663"/>
    <lineage>
        <taxon>Eukaryota</taxon>
        <taxon>Viridiplantae</taxon>
        <taxon>Streptophyta</taxon>
        <taxon>Embryophyta</taxon>
        <taxon>Tracheophyta</taxon>
        <taxon>Spermatophyta</taxon>
        <taxon>Magnoliopsida</taxon>
        <taxon>eudicotyledons</taxon>
        <taxon>Gunneridae</taxon>
        <taxon>Pentapetalae</taxon>
        <taxon>rosids</taxon>
        <taxon>malvids</taxon>
        <taxon>Myrtales</taxon>
        <taxon>Lythraceae</taxon>
        <taxon>Punica</taxon>
    </lineage>
</organism>
<dbReference type="EMBL" id="MTKT01005569">
    <property type="protein sequence ID" value="OWM65687.1"/>
    <property type="molecule type" value="Genomic_DNA"/>
</dbReference>
<dbReference type="AlphaFoldDB" id="A0A218VYM2"/>
<comment type="caution">
    <text evidence="2">The sequence shown here is derived from an EMBL/GenBank/DDBJ whole genome shotgun (WGS) entry which is preliminary data.</text>
</comment>